<keyword evidence="1" id="KW-0812">Transmembrane</keyword>
<organism evidence="3">
    <name type="scientific">Candidatus Heimdallarchaeum aukensis</name>
    <dbReference type="NCBI Taxonomy" id="2876573"/>
    <lineage>
        <taxon>Archaea</taxon>
        <taxon>Promethearchaeati</taxon>
        <taxon>Candidatus Heimdallarchaeota</taxon>
        <taxon>Candidatus Heimdallarchaeia (ex Rinke et al. 2021) (nom. nud.)</taxon>
        <taxon>Candidatus Heimdallarchaeales</taxon>
        <taxon>Candidatus Heimdallarchaeaceae</taxon>
        <taxon>Candidatus Heimdallarchaeum</taxon>
    </lineage>
</organism>
<protein>
    <submittedName>
        <fullName evidence="3">Right-handed parallel beta-helix repeat-containing protein</fullName>
    </submittedName>
</protein>
<feature type="domain" description="Right handed beta helix" evidence="2">
    <location>
        <begin position="664"/>
        <end position="830"/>
    </location>
</feature>
<dbReference type="Proteomes" id="UP001201020">
    <property type="component" value="Chromosome"/>
</dbReference>
<reference evidence="3" key="1">
    <citation type="journal article" date="2022" name="Nat. Microbiol.">
        <title>Unique mobile elements and scalable gene flow at the prokaryote-eukaryote boundary revealed by circularized Asgard archaea genomes.</title>
        <authorList>
            <person name="Wu F."/>
            <person name="Speth D.R."/>
            <person name="Philosof A."/>
            <person name="Cremiere A."/>
            <person name="Narayanan A."/>
            <person name="Barco R.A."/>
            <person name="Connon S.A."/>
            <person name="Amend J.P."/>
            <person name="Antoshechkin I.A."/>
            <person name="Orphan V.J."/>
        </authorList>
    </citation>
    <scope>NUCLEOTIDE SEQUENCE</scope>
    <source>
        <strain evidence="3">PM71</strain>
    </source>
</reference>
<keyword evidence="1" id="KW-1133">Transmembrane helix</keyword>
<feature type="transmembrane region" description="Helical" evidence="1">
    <location>
        <begin position="1007"/>
        <end position="1026"/>
    </location>
</feature>
<dbReference type="InterPro" id="IPR012334">
    <property type="entry name" value="Pectin_lyas_fold"/>
</dbReference>
<evidence type="ECO:0000256" key="1">
    <source>
        <dbReference type="SAM" id="Phobius"/>
    </source>
</evidence>
<dbReference type="InterPro" id="IPR011050">
    <property type="entry name" value="Pectin_lyase_fold/virulence"/>
</dbReference>
<evidence type="ECO:0000259" key="2">
    <source>
        <dbReference type="Pfam" id="PF13229"/>
    </source>
</evidence>
<dbReference type="AlphaFoldDB" id="A0A9Y1BL95"/>
<proteinExistence type="predicted"/>
<feature type="domain" description="Right handed beta helix" evidence="2">
    <location>
        <begin position="415"/>
        <end position="532"/>
    </location>
</feature>
<gene>
    <name evidence="3" type="ORF">K9W45_01360</name>
</gene>
<keyword evidence="1" id="KW-0472">Membrane</keyword>
<name>A0A9Y1BL95_9ARCH</name>
<feature type="domain" description="Right handed beta helix" evidence="2">
    <location>
        <begin position="169"/>
        <end position="313"/>
    </location>
</feature>
<feature type="domain" description="Right handed beta helix" evidence="2">
    <location>
        <begin position="539"/>
        <end position="654"/>
    </location>
</feature>
<evidence type="ECO:0000313" key="3">
    <source>
        <dbReference type="EMBL" id="UJG41123.1"/>
    </source>
</evidence>
<dbReference type="SMART" id="SM00710">
    <property type="entry name" value="PbH1"/>
    <property type="match status" value="20"/>
</dbReference>
<dbReference type="EMBL" id="CP084166">
    <property type="protein sequence ID" value="UJG41123.1"/>
    <property type="molecule type" value="Genomic_DNA"/>
</dbReference>
<dbReference type="SUPFAM" id="SSF51126">
    <property type="entry name" value="Pectin lyase-like"/>
    <property type="match status" value="3"/>
</dbReference>
<dbReference type="Gene3D" id="2.160.20.10">
    <property type="entry name" value="Single-stranded right-handed beta-helix, Pectin lyase-like"/>
    <property type="match status" value="4"/>
</dbReference>
<dbReference type="InterPro" id="IPR006626">
    <property type="entry name" value="PbH1"/>
</dbReference>
<dbReference type="InterPro" id="IPR039448">
    <property type="entry name" value="Beta_helix"/>
</dbReference>
<feature type="transmembrane region" description="Helical" evidence="1">
    <location>
        <begin position="21"/>
        <end position="41"/>
    </location>
</feature>
<sequence>MKKNVKGFHQNNFRKKYMFQRIKRILIFNIFLLILLSQYLFVYSSSTSSQSNNFQEQEIQIERRIINNKNNLQGQKNFEYIINDVEEKIERLTQSLNSKTERVITKANQKLDNQKLFNPSLSIFEPEPSTFLSYTSHSPIAINGNDDFIAQAISEGWVGSGTESDPYIISGLNITPSDTEKGISVYNTTLFFNIENCVITGGTEGIHFNLVSNAKIINISITNSLENSIGLYTSSKILIDSCSVSGSNVGMNIQSSEEIEINSCKIFDTNDNGVQIAENSRYITGIDNVFRNVLFGFHVMHRCYNITITGNQFYEMIFDNAVLSDWESSWNFTISENIFYNNSLISIFDYSYNNIILNNTFYGGSLFIRGDNNKVFNNLFIANGEVFGQITICDGSYNEIEENIMEANIIIANLTNSVIENNIISSLEAFRHGLNIESSSYITVKNNTIYNITKGTGICISESFKIEMIENSIGFLGTEIDQREGINLYLSSNLSIIYNEIFNATRMGIASYKTNSTTIESNFFYNISLYGLHFPAPNYNIIIQNNTFETMLDRAIDIGGTNSIIQDNTIRHCYSSGISLPSLSFSKIINNNIIDIGGSAISSYWGCLNLEIANNFISNSSYGLGLSDSLDLIIQKNTITNILDVSIHISFTGDYPIDSFHSATNQIIINNNELSYSRVGICIGGRNIDSNILNLFIFGNTISNHADNGIQLHEFSGLFNIYDNFIDNCGWAGIELWGDENGIVENNSIYYCDNTARDTRAIQLDFSYNVQITENHIESNNIGIYIYGSRNSSITLNSFISNANDGIIIDENKDSITEIVVMHNNFINNNIGGKQASDFGSNNVFILNYWSDHTNTDANGDGIADEPYYLGGNTGNADNFPLVDLVTEQSPTHVMTIPSIIYPVSGITLSGVEEIKWKKAYDSMEHEVFYDLYYSKDDGNSWIMIANTIKGNSYNWDTTSVPDGDNYKLKVVADDNHGLTSVAISKTFRILNTQNSDSTDTKQTVEVSSWSIFISLSSFLFVIYTLRKRLFFKR</sequence>
<dbReference type="Pfam" id="PF13229">
    <property type="entry name" value="Beta_helix"/>
    <property type="match status" value="4"/>
</dbReference>
<accession>A0A9Y1BL95</accession>